<dbReference type="AlphaFoldDB" id="H0UQ76"/>
<organism evidence="1 2">
    <name type="scientific">Thermanaerovibrio velox DSM 12556</name>
    <dbReference type="NCBI Taxonomy" id="926567"/>
    <lineage>
        <taxon>Bacteria</taxon>
        <taxon>Thermotogati</taxon>
        <taxon>Synergistota</taxon>
        <taxon>Synergistia</taxon>
        <taxon>Synergistales</taxon>
        <taxon>Synergistaceae</taxon>
        <taxon>Thermanaerovibrio</taxon>
    </lineage>
</organism>
<dbReference type="InterPro" id="IPR050696">
    <property type="entry name" value="FtsA/MreB"/>
</dbReference>
<dbReference type="InterPro" id="IPR009377">
    <property type="entry name" value="EutA"/>
</dbReference>
<dbReference type="RefSeq" id="WP_006584209.1">
    <property type="nucleotide sequence ID" value="NZ_CM001377.1"/>
</dbReference>
<sequence length="476" mass="50343">MPDRLTSVGIDIGTTTTQLVFSELIIDEGGGFGAVPRVAVVDKRVTYRSGIHFTPLLSPVAIDAEAVRRIVEEEYRIAGVAREEVHAGAVIITGETARKENARSVLRSMEGLAGDFVVATAGSDLEGILAGKGSGAEALSRRSGSVVVNVDMGGGTSNVAVFREGEVSDTSCLNVGGRLIRVSSGGVVQRVSPSVFPLLSSLGLNLVEGDVLDLEGAEMICARMAALLDELFELVPRTPLLMDMLTSHDLRDPGIPMDGVFISGGVGDCVYGGDNLDPFAYGDLGVLLGRAVRSTRLFAIGGGVRPEETIRATVIGAGSHSVELSGSTIGFSDQAVFPMRNIPILKLTPAEEEGCLSQALREKVLWFMDYEGAHQTVAFAFRGIPNPSFEQVQVMAERIIDGLRGYLASSPVLVVLLERDMGKALGYALSSRLPEGIKVVSLDGVKVGNGDYIDIGRPLARGRVLPVVIKTLVFGY</sequence>
<evidence type="ECO:0000313" key="2">
    <source>
        <dbReference type="Proteomes" id="UP000005730"/>
    </source>
</evidence>
<dbReference type="EMBL" id="CM001377">
    <property type="protein sequence ID" value="EHM10714.1"/>
    <property type="molecule type" value="Genomic_DNA"/>
</dbReference>
<dbReference type="OrthoDB" id="1542at2"/>
<reference evidence="1 2" key="1">
    <citation type="submission" date="2011-10" db="EMBL/GenBank/DDBJ databases">
        <title>The Noncontiguous Finished genome of Thermanaerovibrio velox DSM 12556.</title>
        <authorList>
            <consortium name="US DOE Joint Genome Institute (JGI-PGF)"/>
            <person name="Lucas S."/>
            <person name="Copeland A."/>
            <person name="Lapidus A."/>
            <person name="Glavina del Rio T."/>
            <person name="Dalin E."/>
            <person name="Tice H."/>
            <person name="Bruce D."/>
            <person name="Goodwin L."/>
            <person name="Pitluck S."/>
            <person name="Peters L."/>
            <person name="Mikhailova N."/>
            <person name="Teshima H."/>
            <person name="Kyrpides N."/>
            <person name="Mavromatis K."/>
            <person name="Ivanova N."/>
            <person name="Markowitz V."/>
            <person name="Cheng J.-F."/>
            <person name="Hugenholtz P."/>
            <person name="Woyke T."/>
            <person name="Wu D."/>
            <person name="Spring S."/>
            <person name="Brambilla E.-M."/>
            <person name="Klenk H.-P."/>
            <person name="Eisen J.A."/>
        </authorList>
    </citation>
    <scope>NUCLEOTIDE SEQUENCE [LARGE SCALE GENOMIC DNA]</scope>
    <source>
        <strain evidence="1 2">DSM 12556</strain>
    </source>
</reference>
<evidence type="ECO:0000313" key="1">
    <source>
        <dbReference type="EMBL" id="EHM10714.1"/>
    </source>
</evidence>
<name>H0UQ76_9BACT</name>
<dbReference type="Proteomes" id="UP000005730">
    <property type="component" value="Chromosome"/>
</dbReference>
<dbReference type="PANTHER" id="PTHR32432">
    <property type="entry name" value="CELL DIVISION PROTEIN FTSA-RELATED"/>
    <property type="match status" value="1"/>
</dbReference>
<dbReference type="eggNOG" id="COG4819">
    <property type="taxonomic scope" value="Bacteria"/>
</dbReference>
<keyword evidence="2" id="KW-1185">Reference proteome</keyword>
<dbReference type="Pfam" id="PF06277">
    <property type="entry name" value="EutA"/>
    <property type="match status" value="1"/>
</dbReference>
<dbReference type="NCBIfam" id="NF007992">
    <property type="entry name" value="PRK10719.1-3"/>
    <property type="match status" value="1"/>
</dbReference>
<accession>H0UQ76</accession>
<dbReference type="GO" id="GO:0016829">
    <property type="term" value="F:lyase activity"/>
    <property type="evidence" value="ECO:0007669"/>
    <property type="project" value="UniProtKB-KW"/>
</dbReference>
<gene>
    <name evidence="1" type="ORF">TheveDRAFT_1596</name>
</gene>
<proteinExistence type="predicted"/>
<dbReference type="STRING" id="926567.TheveDRAFT_1596"/>
<dbReference type="HOGENOM" id="CLU_046255_0_0_0"/>
<dbReference type="SUPFAM" id="SSF53067">
    <property type="entry name" value="Actin-like ATPase domain"/>
    <property type="match status" value="1"/>
</dbReference>
<dbReference type="PANTHER" id="PTHR32432:SF13">
    <property type="entry name" value="ETHANOLAMINE AMMONIA-LYASE REACTIVASE EUTA"/>
    <property type="match status" value="1"/>
</dbReference>
<keyword evidence="1" id="KW-0456">Lyase</keyword>
<dbReference type="PIRSF" id="PIRSF012293">
    <property type="entry name" value="EutA"/>
    <property type="match status" value="1"/>
</dbReference>
<dbReference type="InterPro" id="IPR043129">
    <property type="entry name" value="ATPase_NBD"/>
</dbReference>
<protein>
    <submittedName>
        <fullName evidence="1">Ethanolamine utilization protein, possible chaperonin protecting lyase from inhibition</fullName>
    </submittedName>
</protein>